<gene>
    <name evidence="2" type="ORF">RRG08_061497</name>
</gene>
<organism evidence="2 3">
    <name type="scientific">Elysia crispata</name>
    <name type="common">lettuce slug</name>
    <dbReference type="NCBI Taxonomy" id="231223"/>
    <lineage>
        <taxon>Eukaryota</taxon>
        <taxon>Metazoa</taxon>
        <taxon>Spiralia</taxon>
        <taxon>Lophotrochozoa</taxon>
        <taxon>Mollusca</taxon>
        <taxon>Gastropoda</taxon>
        <taxon>Heterobranchia</taxon>
        <taxon>Euthyneura</taxon>
        <taxon>Panpulmonata</taxon>
        <taxon>Sacoglossa</taxon>
        <taxon>Placobranchoidea</taxon>
        <taxon>Plakobranchidae</taxon>
        <taxon>Elysia</taxon>
    </lineage>
</organism>
<comment type="caution">
    <text evidence="2">The sequence shown here is derived from an EMBL/GenBank/DDBJ whole genome shotgun (WGS) entry which is preliminary data.</text>
</comment>
<evidence type="ECO:0000256" key="1">
    <source>
        <dbReference type="SAM" id="MobiDB-lite"/>
    </source>
</evidence>
<dbReference type="InterPro" id="IPR027417">
    <property type="entry name" value="P-loop_NTPase"/>
</dbReference>
<dbReference type="Proteomes" id="UP001283361">
    <property type="component" value="Unassembled WGS sequence"/>
</dbReference>
<accession>A0AAE1CL34</accession>
<reference evidence="2" key="1">
    <citation type="journal article" date="2023" name="G3 (Bethesda)">
        <title>A reference genome for the long-term kleptoplast-retaining sea slug Elysia crispata morphotype clarki.</title>
        <authorList>
            <person name="Eastman K.E."/>
            <person name="Pendleton A.L."/>
            <person name="Shaikh M.A."/>
            <person name="Suttiyut T."/>
            <person name="Ogas R."/>
            <person name="Tomko P."/>
            <person name="Gavelis G."/>
            <person name="Widhalm J.R."/>
            <person name="Wisecaver J.H."/>
        </authorList>
    </citation>
    <scope>NUCLEOTIDE SEQUENCE</scope>
    <source>
        <strain evidence="2">ECLA1</strain>
    </source>
</reference>
<evidence type="ECO:0000313" key="3">
    <source>
        <dbReference type="Proteomes" id="UP001283361"/>
    </source>
</evidence>
<evidence type="ECO:0008006" key="4">
    <source>
        <dbReference type="Google" id="ProtNLM"/>
    </source>
</evidence>
<feature type="region of interest" description="Disordered" evidence="1">
    <location>
        <begin position="1"/>
        <end position="22"/>
    </location>
</feature>
<protein>
    <recommendedName>
        <fullName evidence="4">Replication origin-binding protein domain-containing protein</fullName>
    </recommendedName>
</protein>
<name>A0AAE1CL34_9GAST</name>
<keyword evidence="3" id="KW-1185">Reference proteome</keyword>
<evidence type="ECO:0000313" key="2">
    <source>
        <dbReference type="EMBL" id="KAK3705755.1"/>
    </source>
</evidence>
<dbReference type="Gene3D" id="3.40.50.300">
    <property type="entry name" value="P-loop containing nucleotide triphosphate hydrolases"/>
    <property type="match status" value="1"/>
</dbReference>
<sequence length="787" mass="91172">MRKRRLQQDDTTSIKKKKKNVQPLTPQGVVKTAVVEHLVTTLYGFPFNSHIEVENCTIHKLNRRFMRSDDVTWAMRGFRNVVVAIKSPMNSGKTTMVLEIMRDYDRILVISSSRSYSDYMCTVVPGLVHYRNVEGAISADKHPRIVVQVQSLRRIKKIKTETTFAQWDLVYLDEPNGCMHQANSSLSRPEERIESSKYMRKILSNTPAVLVTDAGLAHWHVSALRRHLLSGLQNRPIHCFVNEFIPRTHTIKVFDHCLLTCTMYTNAFMPTMKAKVGADNCTLLDLECLVMSMNRSEARNIFIGAVDRAYRCHSSRGTADICQYLRRVLVKYKENAVVVCNTKDQADLIATYLRKKVLKNKDEVVLLTSNTSVDIKEYFMKDPERFLVGKRCLIHTTCINVGVDLNFEWAERTFLIVDRMSPEHTPALIDLYQAVGRNRRSKELNVYIRNRRKTPENKDDDDDGRNFFDAEHMKMVLNPDDDTSFVSSWEPPPKNMEKIYFNAVDEEGLNAVVRDMEALERKSCNRSPRLFFDVLMTLLERTLQMGNVVFRDTQTVEWQKEFAFFSDPEELREVVTSCNKVFTDRLTKYTTLSPMALEQILTTSSTRTEKRNLLKDIAETIKIIDGKFSRSFYLLHNLNKNLLKQWALIYNKFELMEPSSAVDLLNYEEELAVEIDPEMLMERVRVHLYKNNTERYIRSYDDFMRALKYATELMTSARPLDEVINGLYRLLVDELCCTAEREKTMSALAHAAGFLMFTDKQTSVSRFTMPMTKLNVDIHKMAAMLAL</sequence>
<dbReference type="EMBL" id="JAWDGP010007766">
    <property type="protein sequence ID" value="KAK3705755.1"/>
    <property type="molecule type" value="Genomic_DNA"/>
</dbReference>
<dbReference type="SUPFAM" id="SSF52540">
    <property type="entry name" value="P-loop containing nucleoside triphosphate hydrolases"/>
    <property type="match status" value="1"/>
</dbReference>
<proteinExistence type="predicted"/>
<dbReference type="AlphaFoldDB" id="A0AAE1CL34"/>